<name>A0A944M9R9_9GAMM</name>
<dbReference type="AlphaFoldDB" id="A0A944M9R9"/>
<proteinExistence type="predicted"/>
<accession>A0A944M9R9</accession>
<evidence type="ECO:0000313" key="2">
    <source>
        <dbReference type="Proteomes" id="UP000770889"/>
    </source>
</evidence>
<evidence type="ECO:0000313" key="1">
    <source>
        <dbReference type="EMBL" id="MBT2989946.1"/>
    </source>
</evidence>
<sequence>MPNFVDTVDWLDDEALLSYESLVVICGLWLAEEPEKTGMLLQERSNSGRSTLIVPRYRGGDLASIIGAPTAVEIKPGDADEVEWEEDRGYAVSSVSYLQTSLHTGRCGKSKQGLVILCFRPSTAGGIVVVCTAALFSRSIGVSKAEQAALFGRIRAKLDSLEVVRPKASQETGYEAKAENLDAFLDEEGAEGAALLLAMVADEQGTGSLGVNVQNLLGLELPARRLDHLQNRMPQAAPEEISAVLRRRGWAAYVRRISQLASGAQL</sequence>
<dbReference type="EMBL" id="JAHHGM010000012">
    <property type="protein sequence ID" value="MBT2989946.1"/>
    <property type="molecule type" value="Genomic_DNA"/>
</dbReference>
<protein>
    <submittedName>
        <fullName evidence="1">Uncharacterized protein</fullName>
    </submittedName>
</protein>
<reference evidence="1 2" key="1">
    <citation type="submission" date="2021-05" db="EMBL/GenBank/DDBJ databases">
        <title>Genetic and Functional Diversity in Clade A Lucinid endosymbionts from the Bahamas.</title>
        <authorList>
            <person name="Giani N.M."/>
            <person name="Engel A.S."/>
            <person name="Campbell B.J."/>
        </authorList>
    </citation>
    <scope>NUCLEOTIDE SEQUENCE [LARGE SCALE GENOMIC DNA]</scope>
    <source>
        <strain evidence="1">LUC16012Gg_MoonRockCtena</strain>
    </source>
</reference>
<comment type="caution">
    <text evidence="1">The sequence shown here is derived from an EMBL/GenBank/DDBJ whole genome shotgun (WGS) entry which is preliminary data.</text>
</comment>
<organism evidence="1 2">
    <name type="scientific">Candidatus Thiodiazotropha taylori</name>
    <dbReference type="NCBI Taxonomy" id="2792791"/>
    <lineage>
        <taxon>Bacteria</taxon>
        <taxon>Pseudomonadati</taxon>
        <taxon>Pseudomonadota</taxon>
        <taxon>Gammaproteobacteria</taxon>
        <taxon>Chromatiales</taxon>
        <taxon>Sedimenticolaceae</taxon>
        <taxon>Candidatus Thiodiazotropha</taxon>
    </lineage>
</organism>
<gene>
    <name evidence="1" type="ORF">KME65_13410</name>
</gene>
<dbReference type="Proteomes" id="UP000770889">
    <property type="component" value="Unassembled WGS sequence"/>
</dbReference>